<dbReference type="KEGG" id="masz:C9I28_04950"/>
<evidence type="ECO:0000313" key="3">
    <source>
        <dbReference type="Proteomes" id="UP000240505"/>
    </source>
</evidence>
<organism evidence="2 3">
    <name type="scientific">Pseudoduganella armeniaca</name>
    <dbReference type="NCBI Taxonomy" id="2072590"/>
    <lineage>
        <taxon>Bacteria</taxon>
        <taxon>Pseudomonadati</taxon>
        <taxon>Pseudomonadota</taxon>
        <taxon>Betaproteobacteria</taxon>
        <taxon>Burkholderiales</taxon>
        <taxon>Oxalobacteraceae</taxon>
        <taxon>Telluria group</taxon>
        <taxon>Pseudoduganella</taxon>
    </lineage>
</organism>
<name>A0A2R4C6E3_9BURK</name>
<dbReference type="OrthoDB" id="8536886at2"/>
<proteinExistence type="predicted"/>
<protein>
    <submittedName>
        <fullName evidence="2">DUF2946 domain-containing protein</fullName>
    </submittedName>
</protein>
<dbReference type="InterPro" id="IPR021333">
    <property type="entry name" value="DUF2946"/>
</dbReference>
<keyword evidence="3" id="KW-1185">Reference proteome</keyword>
<keyword evidence="1" id="KW-0732">Signal</keyword>
<dbReference type="Pfam" id="PF11162">
    <property type="entry name" value="DUF2946"/>
    <property type="match status" value="1"/>
</dbReference>
<dbReference type="EMBL" id="CP028324">
    <property type="protein sequence ID" value="AVR95141.1"/>
    <property type="molecule type" value="Genomic_DNA"/>
</dbReference>
<dbReference type="AlphaFoldDB" id="A0A2R4C6E3"/>
<reference evidence="2 3" key="1">
    <citation type="submission" date="2018-03" db="EMBL/GenBank/DDBJ databases">
        <title>Massilia armeniaca sp. nov., isolated from desert soil.</title>
        <authorList>
            <person name="Huang H."/>
            <person name="Ren M."/>
        </authorList>
    </citation>
    <scope>NUCLEOTIDE SEQUENCE [LARGE SCALE GENOMIC DNA]</scope>
    <source>
        <strain evidence="2 3">ZMN-3</strain>
    </source>
</reference>
<gene>
    <name evidence="2" type="ORF">C9I28_04950</name>
</gene>
<sequence>MRKLVRQQVLCLWLALLGMLFGALAPTLALAMPTPASAANVMQVCTMAGMKTVVADDSGAKAPAVKHCPYCVLHVHVALPPCASGFAFALPALSSAWPPLFYQAAAPLFPWTAASPRAPPSLR</sequence>
<feature type="signal peptide" evidence="1">
    <location>
        <begin position="1"/>
        <end position="38"/>
    </location>
</feature>
<dbReference type="RefSeq" id="WP_107140492.1">
    <property type="nucleotide sequence ID" value="NZ_CP028324.1"/>
</dbReference>
<feature type="chain" id="PRO_5015352082" evidence="1">
    <location>
        <begin position="39"/>
        <end position="123"/>
    </location>
</feature>
<dbReference type="Proteomes" id="UP000240505">
    <property type="component" value="Chromosome"/>
</dbReference>
<accession>A0A2R4C6E3</accession>
<evidence type="ECO:0000313" key="2">
    <source>
        <dbReference type="EMBL" id="AVR95141.1"/>
    </source>
</evidence>
<evidence type="ECO:0000256" key="1">
    <source>
        <dbReference type="SAM" id="SignalP"/>
    </source>
</evidence>